<dbReference type="Proteomes" id="UP000295023">
    <property type="component" value="Unassembled WGS sequence"/>
</dbReference>
<dbReference type="OrthoDB" id="9810457at2"/>
<feature type="transmembrane region" description="Helical" evidence="7">
    <location>
        <begin position="168"/>
        <end position="191"/>
    </location>
</feature>
<keyword evidence="9" id="KW-1185">Reference proteome</keyword>
<dbReference type="EMBL" id="SKBM01000022">
    <property type="protein sequence ID" value="TCZ56583.1"/>
    <property type="molecule type" value="Genomic_DNA"/>
</dbReference>
<evidence type="ECO:0000256" key="4">
    <source>
        <dbReference type="ARBA" id="ARBA00022692"/>
    </source>
</evidence>
<comment type="caution">
    <text evidence="8">The sequence shown here is derived from an EMBL/GenBank/DDBJ whole genome shotgun (WGS) entry which is preliminary data.</text>
</comment>
<evidence type="ECO:0000256" key="1">
    <source>
        <dbReference type="ARBA" id="ARBA00004141"/>
    </source>
</evidence>
<dbReference type="GO" id="GO:0016020">
    <property type="term" value="C:membrane"/>
    <property type="evidence" value="ECO:0007669"/>
    <property type="project" value="UniProtKB-SubCell"/>
</dbReference>
<feature type="transmembrane region" description="Helical" evidence="7">
    <location>
        <begin position="203"/>
        <end position="226"/>
    </location>
</feature>
<evidence type="ECO:0000256" key="5">
    <source>
        <dbReference type="ARBA" id="ARBA00022989"/>
    </source>
</evidence>
<protein>
    <submittedName>
        <fullName evidence="8">AEC family transporter</fullName>
    </submittedName>
</protein>
<dbReference type="GO" id="GO:0055085">
    <property type="term" value="P:transmembrane transport"/>
    <property type="evidence" value="ECO:0007669"/>
    <property type="project" value="InterPro"/>
</dbReference>
<feature type="transmembrane region" description="Helical" evidence="7">
    <location>
        <begin position="232"/>
        <end position="250"/>
    </location>
</feature>
<reference evidence="8 9" key="1">
    <citation type="submission" date="2019-03" db="EMBL/GenBank/DDBJ databases">
        <title>Paracraurococcus aquatilis NE82 genome sequence.</title>
        <authorList>
            <person name="Zhao Y."/>
            <person name="Du Z."/>
        </authorList>
    </citation>
    <scope>NUCLEOTIDE SEQUENCE [LARGE SCALE GENOMIC DNA]</scope>
    <source>
        <strain evidence="8 9">NE82</strain>
    </source>
</reference>
<keyword evidence="5 7" id="KW-1133">Transmembrane helix</keyword>
<accession>A0A4R4DA11</accession>
<dbReference type="PANTHER" id="PTHR36838:SF3">
    <property type="entry name" value="TRANSPORTER AUXIN EFFLUX CARRIER EC FAMILY"/>
    <property type="match status" value="1"/>
</dbReference>
<evidence type="ECO:0000256" key="7">
    <source>
        <dbReference type="SAM" id="Phobius"/>
    </source>
</evidence>
<dbReference type="InterPro" id="IPR004776">
    <property type="entry name" value="Mem_transp_PIN-like"/>
</dbReference>
<feature type="transmembrane region" description="Helical" evidence="7">
    <location>
        <begin position="75"/>
        <end position="94"/>
    </location>
</feature>
<evidence type="ECO:0000256" key="3">
    <source>
        <dbReference type="ARBA" id="ARBA00022475"/>
    </source>
</evidence>
<feature type="transmembrane region" description="Helical" evidence="7">
    <location>
        <begin position="136"/>
        <end position="156"/>
    </location>
</feature>
<dbReference type="PANTHER" id="PTHR36838">
    <property type="entry name" value="AUXIN EFFLUX CARRIER FAMILY PROTEIN"/>
    <property type="match status" value="1"/>
</dbReference>
<keyword evidence="4 7" id="KW-0812">Transmembrane</keyword>
<gene>
    <name evidence="8" type="ORF">EXY23_19515</name>
</gene>
<sequence>MAIPNSMAGSSQCCRQPSAPARRGQASAARWRCRWQGLWWGVLGFLSLCLPIFAVVGLGWAAMRRGAITPAISDGVGHFAFSFALPAMLLRLMAAQPLAESFDPRFFGGYLAACLLVFFATLAGGMLLARHRRGQAAALGAAAAMGNVGYLGPPLLLPIIGERGAGPVAMAIMSEVAIVIAIGSVLMAPMGERGVLGRVLRSLLLNPVLLSIGGGAVLGALGIAIPAPVERFLAFLGAAAGPTALFALGGTLGRLSLDRRMVLLAGAATIGKLLAYPLLVWVLLGPLLGLEQFWVQAGVMLAAMPTATNAFVLAQRFHTGAEAVSAVVLLSTVIAAGAFPLTAWLLAGPVPGP</sequence>
<feature type="transmembrane region" description="Helical" evidence="7">
    <location>
        <begin position="262"/>
        <end position="287"/>
    </location>
</feature>
<keyword evidence="3" id="KW-1003">Cell membrane</keyword>
<feature type="transmembrane region" description="Helical" evidence="7">
    <location>
        <begin position="293"/>
        <end position="314"/>
    </location>
</feature>
<feature type="transmembrane region" description="Helical" evidence="7">
    <location>
        <begin position="38"/>
        <end position="63"/>
    </location>
</feature>
<proteinExistence type="predicted"/>
<evidence type="ECO:0000313" key="9">
    <source>
        <dbReference type="Proteomes" id="UP000295023"/>
    </source>
</evidence>
<evidence type="ECO:0000256" key="6">
    <source>
        <dbReference type="ARBA" id="ARBA00023136"/>
    </source>
</evidence>
<name>A0A4R4DA11_9PROT</name>
<keyword evidence="6 7" id="KW-0472">Membrane</keyword>
<evidence type="ECO:0000256" key="2">
    <source>
        <dbReference type="ARBA" id="ARBA00022448"/>
    </source>
</evidence>
<keyword evidence="2" id="KW-0813">Transport</keyword>
<feature type="transmembrane region" description="Helical" evidence="7">
    <location>
        <begin position="106"/>
        <end position="129"/>
    </location>
</feature>
<dbReference type="AlphaFoldDB" id="A0A4R4DA11"/>
<evidence type="ECO:0000313" key="8">
    <source>
        <dbReference type="EMBL" id="TCZ56583.1"/>
    </source>
</evidence>
<dbReference type="Pfam" id="PF03547">
    <property type="entry name" value="Mem_trans"/>
    <property type="match status" value="1"/>
</dbReference>
<organism evidence="8 9">
    <name type="scientific">Roseicella aquatilis</name>
    <dbReference type="NCBI Taxonomy" id="2527868"/>
    <lineage>
        <taxon>Bacteria</taxon>
        <taxon>Pseudomonadati</taxon>
        <taxon>Pseudomonadota</taxon>
        <taxon>Alphaproteobacteria</taxon>
        <taxon>Acetobacterales</taxon>
        <taxon>Roseomonadaceae</taxon>
        <taxon>Roseicella</taxon>
    </lineage>
</organism>
<comment type="subcellular location">
    <subcellularLocation>
        <location evidence="1">Membrane</location>
        <topology evidence="1">Multi-pass membrane protein</topology>
    </subcellularLocation>
</comment>
<feature type="transmembrane region" description="Helical" evidence="7">
    <location>
        <begin position="326"/>
        <end position="347"/>
    </location>
</feature>